<evidence type="ECO:0000256" key="2">
    <source>
        <dbReference type="ARBA" id="ARBA00001966"/>
    </source>
</evidence>
<evidence type="ECO:0000256" key="6">
    <source>
        <dbReference type="ARBA" id="ARBA00023002"/>
    </source>
</evidence>
<dbReference type="Proteomes" id="UP000094313">
    <property type="component" value="Chromosome"/>
</dbReference>
<dbReference type="GO" id="GO:0051536">
    <property type="term" value="F:iron-sulfur cluster binding"/>
    <property type="evidence" value="ECO:0007669"/>
    <property type="project" value="UniProtKB-KW"/>
</dbReference>
<evidence type="ECO:0000256" key="4">
    <source>
        <dbReference type="ARBA" id="ARBA00022643"/>
    </source>
</evidence>
<keyword evidence="3" id="KW-0285">Flavoprotein</keyword>
<dbReference type="EMBL" id="CP017141">
    <property type="protein sequence ID" value="AOM80260.1"/>
    <property type="molecule type" value="Genomic_DNA"/>
</dbReference>
<dbReference type="InterPro" id="IPR013785">
    <property type="entry name" value="Aldolase_TIM"/>
</dbReference>
<evidence type="ECO:0000256" key="3">
    <source>
        <dbReference type="ARBA" id="ARBA00022630"/>
    </source>
</evidence>
<dbReference type="SUPFAM" id="SSF51395">
    <property type="entry name" value="FMN-linked oxidoreductases"/>
    <property type="match status" value="1"/>
</dbReference>
<accession>A0A1D7QNK8</accession>
<gene>
    <name evidence="10" type="ORF">BFS30_25705</name>
</gene>
<dbReference type="PANTHER" id="PTHR42917:SF2">
    <property type="entry name" value="2,4-DIENOYL-COA REDUCTASE [(2E)-ENOYL-COA-PRODUCING]"/>
    <property type="match status" value="1"/>
</dbReference>
<reference evidence="10 11" key="1">
    <citation type="submission" date="2016-08" db="EMBL/GenBank/DDBJ databases">
        <authorList>
            <person name="Seilhamer J.J."/>
        </authorList>
    </citation>
    <scope>NUCLEOTIDE SEQUENCE [LARGE SCALE GENOMIC DNA]</scope>
    <source>
        <strain evidence="10 11">DX4</strain>
    </source>
</reference>
<evidence type="ECO:0000256" key="5">
    <source>
        <dbReference type="ARBA" id="ARBA00022723"/>
    </source>
</evidence>
<dbReference type="InterPro" id="IPR001155">
    <property type="entry name" value="OxRdtase_FMN_N"/>
</dbReference>
<dbReference type="KEGG" id="psty:BFS30_25705"/>
<evidence type="ECO:0000256" key="8">
    <source>
        <dbReference type="ARBA" id="ARBA00023014"/>
    </source>
</evidence>
<dbReference type="Gene3D" id="3.20.20.70">
    <property type="entry name" value="Aldolase class I"/>
    <property type="match status" value="1"/>
</dbReference>
<sequence>MNTESLFRPFRLKSLHTRNRFVMSPMTRSCSPAGVPTADVANYYRKRAEGEVGLIISEGTVINRPSSSNEPNVPDFYKDQSLAGWQKVIDGVIHAGGQMAPQLWHVGIQENHHSGWLPSVPFEGPSGIGNGKAMTDADIADTIAAFGRSAAHAKQMGFNSVEVQAAHGYLVDQFFWPNTNTRNDFFGGKTLAERSRFAVEIAKEIRKQVGDDFAVMMRLSQWRFSDFYSKLANSPQELESWLNPLADAGVDIFHCSTRRFWEPEFEGSDLNLAGWAKKITGKTTITVGSVGLDNDVTTIFAGQKSMPVSIDELVRRMDNNEFDLVAVGRSILADPYWVQKVKENRMHEFQGFSKEALETLV</sequence>
<comment type="cofactor">
    <cofactor evidence="1">
        <name>FMN</name>
        <dbReference type="ChEBI" id="CHEBI:58210"/>
    </cofactor>
</comment>
<dbReference type="AlphaFoldDB" id="A0A1D7QNK8"/>
<evidence type="ECO:0000256" key="1">
    <source>
        <dbReference type="ARBA" id="ARBA00001917"/>
    </source>
</evidence>
<keyword evidence="5" id="KW-0479">Metal-binding</keyword>
<organism evidence="10 11">
    <name type="scientific">Pedobacter steynii</name>
    <dbReference type="NCBI Taxonomy" id="430522"/>
    <lineage>
        <taxon>Bacteria</taxon>
        <taxon>Pseudomonadati</taxon>
        <taxon>Bacteroidota</taxon>
        <taxon>Sphingobacteriia</taxon>
        <taxon>Sphingobacteriales</taxon>
        <taxon>Sphingobacteriaceae</taxon>
        <taxon>Pedobacter</taxon>
    </lineage>
</organism>
<evidence type="ECO:0000313" key="10">
    <source>
        <dbReference type="EMBL" id="AOM80260.1"/>
    </source>
</evidence>
<dbReference type="CDD" id="cd04747">
    <property type="entry name" value="OYE_like_5_FMN"/>
    <property type="match status" value="1"/>
</dbReference>
<keyword evidence="11" id="KW-1185">Reference proteome</keyword>
<dbReference type="GO" id="GO:0010181">
    <property type="term" value="F:FMN binding"/>
    <property type="evidence" value="ECO:0007669"/>
    <property type="project" value="InterPro"/>
</dbReference>
<feature type="domain" description="NADH:flavin oxidoreductase/NADH oxidase N-terminal" evidence="9">
    <location>
        <begin position="5"/>
        <end position="347"/>
    </location>
</feature>
<evidence type="ECO:0000256" key="7">
    <source>
        <dbReference type="ARBA" id="ARBA00023004"/>
    </source>
</evidence>
<keyword evidence="6" id="KW-0560">Oxidoreductase</keyword>
<dbReference type="OrthoDB" id="9772736at2"/>
<dbReference type="InterPro" id="IPR051793">
    <property type="entry name" value="NADH:flavin_oxidoreductase"/>
</dbReference>
<keyword evidence="4" id="KW-0288">FMN</keyword>
<dbReference type="GO" id="GO:0046872">
    <property type="term" value="F:metal ion binding"/>
    <property type="evidence" value="ECO:0007669"/>
    <property type="project" value="UniProtKB-KW"/>
</dbReference>
<evidence type="ECO:0000313" key="11">
    <source>
        <dbReference type="Proteomes" id="UP000094313"/>
    </source>
</evidence>
<dbReference type="GO" id="GO:0016491">
    <property type="term" value="F:oxidoreductase activity"/>
    <property type="evidence" value="ECO:0007669"/>
    <property type="project" value="UniProtKB-KW"/>
</dbReference>
<evidence type="ECO:0000259" key="9">
    <source>
        <dbReference type="Pfam" id="PF00724"/>
    </source>
</evidence>
<dbReference type="RefSeq" id="WP_069381922.1">
    <property type="nucleotide sequence ID" value="NZ_CP017141.1"/>
</dbReference>
<name>A0A1D7QNK8_9SPHI</name>
<proteinExistence type="predicted"/>
<keyword evidence="8" id="KW-0411">Iron-sulfur</keyword>
<comment type="cofactor">
    <cofactor evidence="2">
        <name>[4Fe-4S] cluster</name>
        <dbReference type="ChEBI" id="CHEBI:49883"/>
    </cofactor>
</comment>
<dbReference type="Pfam" id="PF00724">
    <property type="entry name" value="Oxidored_FMN"/>
    <property type="match status" value="1"/>
</dbReference>
<protein>
    <submittedName>
        <fullName evidence="10">12-oxophytodienoate reductase</fullName>
    </submittedName>
</protein>
<keyword evidence="7" id="KW-0408">Iron</keyword>
<dbReference type="PANTHER" id="PTHR42917">
    <property type="entry name" value="2,4-DIENOYL-COA REDUCTASE"/>
    <property type="match status" value="1"/>
</dbReference>
<dbReference type="FunFam" id="3.20.20.70:FF:000262">
    <property type="entry name" value="NADH:flavin oxidoreductase"/>
    <property type="match status" value="1"/>
</dbReference>